<evidence type="ECO:0000259" key="3">
    <source>
        <dbReference type="Pfam" id="PF00675"/>
    </source>
</evidence>
<dbReference type="SUPFAM" id="SSF63411">
    <property type="entry name" value="LuxS/MPP-like metallohydrolase"/>
    <property type="match status" value="2"/>
</dbReference>
<evidence type="ECO:0000259" key="4">
    <source>
        <dbReference type="Pfam" id="PF05193"/>
    </source>
</evidence>
<keyword evidence="6" id="KW-1185">Reference proteome</keyword>
<proteinExistence type="inferred from homology"/>
<protein>
    <submittedName>
        <fullName evidence="5">Insulinase family protein</fullName>
    </submittedName>
</protein>
<sequence length="461" mass="48247">MTIRSVAAGPVLPPVTTAVLPPVPTAVPAAYLDSPDSIAEHTTADGLRVAAVRRPSVPVVELRLAVPLGGVDDDHAATAEVLAAVLLGSTARGTRADLEAALGLLGGSLKASVTPERLTVQGAVTAEGLAPALELLGATLADPRRPPDEVLTHRTLLGHRLRAYRAQPGVVAREAMLEHCFPGHPLAREVPTPEAVAAVEDARVEALHARALLPSGSRLLLVGDLDPMSAVAVAEHALRTWRGQGEAARMPRLPAPVPGVAVVSRPGSRQVQVCLLAPVPDAEDPKHPAVRLAHLVLAASFGSRLTERLRERDGLTYRVRSRITDHPERSLLAVDFDTRPGQLGVALAALREELDGFATDNPPSDEEITAARGYAVGSVTVLSATQNGTANLLNALPPETVLGNRLPEQLRRIARTGDEEVRAAARDLAAADFAGIVLTAPSGTEQAAREVEAAGFRPPGR</sequence>
<dbReference type="PANTHER" id="PTHR11851:SF49">
    <property type="entry name" value="MITOCHONDRIAL-PROCESSING PEPTIDASE SUBUNIT ALPHA"/>
    <property type="match status" value="1"/>
</dbReference>
<evidence type="ECO:0000313" key="6">
    <source>
        <dbReference type="Proteomes" id="UP001198565"/>
    </source>
</evidence>
<feature type="domain" description="Peptidase M16 N-terminal" evidence="3">
    <location>
        <begin position="48"/>
        <end position="193"/>
    </location>
</feature>
<dbReference type="EMBL" id="JAINVZ010000001">
    <property type="protein sequence ID" value="MBY8883674.1"/>
    <property type="molecule type" value="Genomic_DNA"/>
</dbReference>
<feature type="region of interest" description="Disordered" evidence="2">
    <location>
        <begin position="442"/>
        <end position="461"/>
    </location>
</feature>
<dbReference type="InterPro" id="IPR050361">
    <property type="entry name" value="MPP/UQCRC_Complex"/>
</dbReference>
<feature type="domain" description="Peptidase M16 C-terminal" evidence="4">
    <location>
        <begin position="203"/>
        <end position="372"/>
    </location>
</feature>
<dbReference type="PANTHER" id="PTHR11851">
    <property type="entry name" value="METALLOPROTEASE"/>
    <property type="match status" value="1"/>
</dbReference>
<dbReference type="Proteomes" id="UP001198565">
    <property type="component" value="Unassembled WGS sequence"/>
</dbReference>
<comment type="caution">
    <text evidence="5">The sequence shown here is derived from an EMBL/GenBank/DDBJ whole genome shotgun (WGS) entry which is preliminary data.</text>
</comment>
<reference evidence="5 6" key="1">
    <citation type="submission" date="2021-08" db="EMBL/GenBank/DDBJ databases">
        <title>Streptomyces sp. PTM05 isolated from lichen.</title>
        <authorList>
            <person name="Somphong A."/>
            <person name="Phongsopitanun W."/>
            <person name="Tanasupawat S."/>
        </authorList>
    </citation>
    <scope>NUCLEOTIDE SEQUENCE [LARGE SCALE GENOMIC DNA]</scope>
    <source>
        <strain evidence="5 6">Ptm05</strain>
    </source>
</reference>
<gene>
    <name evidence="5" type="ORF">K7472_02285</name>
</gene>
<dbReference type="InterPro" id="IPR011765">
    <property type="entry name" value="Pept_M16_N"/>
</dbReference>
<evidence type="ECO:0000256" key="2">
    <source>
        <dbReference type="SAM" id="MobiDB-lite"/>
    </source>
</evidence>
<dbReference type="InterPro" id="IPR011249">
    <property type="entry name" value="Metalloenz_LuxS/M16"/>
</dbReference>
<comment type="similarity">
    <text evidence="1">Belongs to the peptidase M16 family.</text>
</comment>
<dbReference type="RefSeq" id="WP_222973374.1">
    <property type="nucleotide sequence ID" value="NZ_JAINVZ010000001.1"/>
</dbReference>
<dbReference type="Gene3D" id="3.30.830.10">
    <property type="entry name" value="Metalloenzyme, LuxS/M16 peptidase-like"/>
    <property type="match status" value="2"/>
</dbReference>
<name>A0ABS7QKF9_9ACTN</name>
<accession>A0ABS7QKF9</accession>
<organism evidence="5 6">
    <name type="scientific">Streptantibioticus parmotrematis</name>
    <dbReference type="NCBI Taxonomy" id="2873249"/>
    <lineage>
        <taxon>Bacteria</taxon>
        <taxon>Bacillati</taxon>
        <taxon>Actinomycetota</taxon>
        <taxon>Actinomycetes</taxon>
        <taxon>Kitasatosporales</taxon>
        <taxon>Streptomycetaceae</taxon>
        <taxon>Streptantibioticus</taxon>
    </lineage>
</organism>
<dbReference type="Pfam" id="PF05193">
    <property type="entry name" value="Peptidase_M16_C"/>
    <property type="match status" value="1"/>
</dbReference>
<evidence type="ECO:0000313" key="5">
    <source>
        <dbReference type="EMBL" id="MBY8883674.1"/>
    </source>
</evidence>
<dbReference type="InterPro" id="IPR007863">
    <property type="entry name" value="Peptidase_M16_C"/>
</dbReference>
<evidence type="ECO:0000256" key="1">
    <source>
        <dbReference type="ARBA" id="ARBA00007261"/>
    </source>
</evidence>
<dbReference type="Pfam" id="PF00675">
    <property type="entry name" value="Peptidase_M16"/>
    <property type="match status" value="1"/>
</dbReference>